<evidence type="ECO:0000313" key="4">
    <source>
        <dbReference type="Proteomes" id="UP000306980"/>
    </source>
</evidence>
<dbReference type="RefSeq" id="WP_138602315.1">
    <property type="nucleotide sequence ID" value="NZ_VCIA01000001.1"/>
</dbReference>
<dbReference type="PANTHER" id="PTHR42760">
    <property type="entry name" value="SHORT-CHAIN DEHYDROGENASES/REDUCTASES FAMILY MEMBER"/>
    <property type="match status" value="1"/>
</dbReference>
<evidence type="ECO:0000256" key="2">
    <source>
        <dbReference type="ARBA" id="ARBA00023002"/>
    </source>
</evidence>
<dbReference type="Proteomes" id="UP000306980">
    <property type="component" value="Unassembled WGS sequence"/>
</dbReference>
<proteinExistence type="inferred from homology"/>
<dbReference type="GO" id="GO:0030497">
    <property type="term" value="P:fatty acid elongation"/>
    <property type="evidence" value="ECO:0007669"/>
    <property type="project" value="TreeGrafter"/>
</dbReference>
<dbReference type="PANTHER" id="PTHR42760:SF40">
    <property type="entry name" value="3-OXOACYL-[ACYL-CARRIER-PROTEIN] REDUCTASE, CHLOROPLASTIC"/>
    <property type="match status" value="1"/>
</dbReference>
<dbReference type="InterPro" id="IPR020904">
    <property type="entry name" value="Sc_DH/Rdtase_CS"/>
</dbReference>
<organism evidence="3 4">
    <name type="scientific">Lentibacillus cibarius</name>
    <dbReference type="NCBI Taxonomy" id="2583219"/>
    <lineage>
        <taxon>Bacteria</taxon>
        <taxon>Bacillati</taxon>
        <taxon>Bacillota</taxon>
        <taxon>Bacilli</taxon>
        <taxon>Bacillales</taxon>
        <taxon>Bacillaceae</taxon>
        <taxon>Lentibacillus</taxon>
    </lineage>
</organism>
<dbReference type="PRINTS" id="PR00081">
    <property type="entry name" value="GDHRDH"/>
</dbReference>
<dbReference type="Pfam" id="PF13561">
    <property type="entry name" value="adh_short_C2"/>
    <property type="match status" value="1"/>
</dbReference>
<dbReference type="FunFam" id="3.40.50.720:FF:000084">
    <property type="entry name" value="Short-chain dehydrogenase reductase"/>
    <property type="match status" value="1"/>
</dbReference>
<dbReference type="Gene3D" id="3.40.50.720">
    <property type="entry name" value="NAD(P)-binding Rossmann-like Domain"/>
    <property type="match status" value="1"/>
</dbReference>
<reference evidence="3 4" key="1">
    <citation type="submission" date="2019-05" db="EMBL/GenBank/DDBJ databases">
        <title>Genomic analysis of Lentibacillus sp. NKC220-2.</title>
        <authorList>
            <person name="Oh Y.J."/>
        </authorList>
    </citation>
    <scope>NUCLEOTIDE SEQUENCE [LARGE SCALE GENOMIC DNA]</scope>
    <source>
        <strain evidence="3 4">NKC220-2</strain>
    </source>
</reference>
<dbReference type="NCBIfam" id="NF009466">
    <property type="entry name" value="PRK12826.1-2"/>
    <property type="match status" value="1"/>
</dbReference>
<comment type="caution">
    <text evidence="3">The sequence shown here is derived from an EMBL/GenBank/DDBJ whole genome shotgun (WGS) entry which is preliminary data.</text>
</comment>
<comment type="similarity">
    <text evidence="1">Belongs to the short-chain dehydrogenases/reductases (SDR) family.</text>
</comment>
<dbReference type="PRINTS" id="PR00080">
    <property type="entry name" value="SDRFAMILY"/>
</dbReference>
<dbReference type="OrthoDB" id="9803333at2"/>
<keyword evidence="2" id="KW-0560">Oxidoreductase</keyword>
<gene>
    <name evidence="3" type="ORF">FFL34_05790</name>
</gene>
<dbReference type="GO" id="GO:0016616">
    <property type="term" value="F:oxidoreductase activity, acting on the CH-OH group of donors, NAD or NADP as acceptor"/>
    <property type="evidence" value="ECO:0007669"/>
    <property type="project" value="TreeGrafter"/>
</dbReference>
<dbReference type="NCBIfam" id="NF005559">
    <property type="entry name" value="PRK07231.1"/>
    <property type="match status" value="1"/>
</dbReference>
<dbReference type="AlphaFoldDB" id="A0A5S3QIH8"/>
<accession>A0A5S3QIH8</accession>
<dbReference type="InterPro" id="IPR002347">
    <property type="entry name" value="SDR_fam"/>
</dbReference>
<name>A0A5S3QIH8_9BACI</name>
<dbReference type="GO" id="GO:0008206">
    <property type="term" value="P:bile acid metabolic process"/>
    <property type="evidence" value="ECO:0007669"/>
    <property type="project" value="UniProtKB-ARBA"/>
</dbReference>
<dbReference type="PROSITE" id="PS00061">
    <property type="entry name" value="ADH_SHORT"/>
    <property type="match status" value="1"/>
</dbReference>
<dbReference type="InterPro" id="IPR036291">
    <property type="entry name" value="NAD(P)-bd_dom_sf"/>
</dbReference>
<evidence type="ECO:0000256" key="1">
    <source>
        <dbReference type="ARBA" id="ARBA00006484"/>
    </source>
</evidence>
<sequence length="253" mass="27587">MKYFSDLKNKSVIVTGGSKGIGKSIALAFAEHGSKVVIVGRNESALIQATNELKNYHAACSYISADLKNMNEVSAMVDEAVNRMGALDVLVNNAGINITKPALEITEQDWDQVLDTNLKATFFCSQKAAEYMIPKESGKIVNIASQMAFVGYWNRASYCSSKGGMVQLTKALAVEWAEHHLNVNAVAPTFIKTELTENMFEDKAFERDVYERIPLGKLADADDVAGAVLYLSSDISRFITGDTLKVDGGWTAI</sequence>
<dbReference type="EMBL" id="VCIA01000001">
    <property type="protein sequence ID" value="TMN21675.1"/>
    <property type="molecule type" value="Genomic_DNA"/>
</dbReference>
<evidence type="ECO:0000313" key="3">
    <source>
        <dbReference type="EMBL" id="TMN21675.1"/>
    </source>
</evidence>
<protein>
    <submittedName>
        <fullName evidence="3">SDR family oxidoreductase</fullName>
    </submittedName>
</protein>
<dbReference type="SUPFAM" id="SSF51735">
    <property type="entry name" value="NAD(P)-binding Rossmann-fold domains"/>
    <property type="match status" value="1"/>
</dbReference>